<dbReference type="EMBL" id="JBEPLJ010000005">
    <property type="protein sequence ID" value="MET3585377.1"/>
    <property type="molecule type" value="Genomic_DNA"/>
</dbReference>
<comment type="caution">
    <text evidence="1">The sequence shown here is derived from an EMBL/GenBank/DDBJ whole genome shotgun (WGS) entry which is preliminary data.</text>
</comment>
<reference evidence="1 2" key="1">
    <citation type="submission" date="2024-06" db="EMBL/GenBank/DDBJ databases">
        <title>Genomic Encyclopedia of Type Strains, Phase IV (KMG-IV): sequencing the most valuable type-strain genomes for metagenomic binning, comparative biology and taxonomic classification.</title>
        <authorList>
            <person name="Goeker M."/>
        </authorList>
    </citation>
    <scope>NUCLEOTIDE SEQUENCE [LARGE SCALE GENOMIC DNA]</scope>
    <source>
        <strain evidence="1 2">DSM 105042</strain>
    </source>
</reference>
<dbReference type="RefSeq" id="WP_247243340.1">
    <property type="nucleotide sequence ID" value="NZ_JALJRA010000005.1"/>
</dbReference>
<proteinExistence type="predicted"/>
<protein>
    <submittedName>
        <fullName evidence="1">Glycosyltransferase involved in cell wall biosynthesis</fullName>
    </submittedName>
</protein>
<sequence length="390" mass="43305">MSVSHADQFGCGTKLRVFVHLAENKDALRWKAAWDAGTLVGVNDETPYGYGRANAFGCAVSFSKSSRERWTGKLLRYGARLILGFDILHAWHQRHEFENADVIWTHTESQYLAVAGVVRLTGIKTKIIGQTVWLFDHWSKLSLPKRYLYAYLIKRVDVLTFLSTGNMQVADRLFPDTDLRLVPFGIPAEAKVPPRMRDQAPFRILAIGNDRHRDWPALLEAVRSQSDLLVTILSGTIPKRLFQDIPNVEVRSAQSAEELRNAFEAANVACIPLQPNLHASGITAIQEAVLAGVPVVASDTGGLRHYFSDSEVHYVPPSDPAALLQALLDIRHRPDDARQMAVKAQARMGSGGLSASDYILSHVRISRDILCERTEPLALTEAVQPVDKIA</sequence>
<dbReference type="CDD" id="cd03801">
    <property type="entry name" value="GT4_PimA-like"/>
    <property type="match status" value="1"/>
</dbReference>
<keyword evidence="2" id="KW-1185">Reference proteome</keyword>
<dbReference type="PANTHER" id="PTHR12526">
    <property type="entry name" value="GLYCOSYLTRANSFERASE"/>
    <property type="match status" value="1"/>
</dbReference>
<dbReference type="Pfam" id="PF13692">
    <property type="entry name" value="Glyco_trans_1_4"/>
    <property type="match status" value="1"/>
</dbReference>
<dbReference type="Proteomes" id="UP001549031">
    <property type="component" value="Unassembled WGS sequence"/>
</dbReference>
<organism evidence="1 2">
    <name type="scientific">Pseudorhizobium tarimense</name>
    <dbReference type="NCBI Taxonomy" id="1079109"/>
    <lineage>
        <taxon>Bacteria</taxon>
        <taxon>Pseudomonadati</taxon>
        <taxon>Pseudomonadota</taxon>
        <taxon>Alphaproteobacteria</taxon>
        <taxon>Hyphomicrobiales</taxon>
        <taxon>Rhizobiaceae</taxon>
        <taxon>Rhizobium/Agrobacterium group</taxon>
        <taxon>Pseudorhizobium</taxon>
    </lineage>
</organism>
<dbReference type="SUPFAM" id="SSF53756">
    <property type="entry name" value="UDP-Glycosyltransferase/glycogen phosphorylase"/>
    <property type="match status" value="1"/>
</dbReference>
<evidence type="ECO:0000313" key="2">
    <source>
        <dbReference type="Proteomes" id="UP001549031"/>
    </source>
</evidence>
<evidence type="ECO:0000313" key="1">
    <source>
        <dbReference type="EMBL" id="MET3585377.1"/>
    </source>
</evidence>
<name>A0ABV2H4N5_9HYPH</name>
<accession>A0ABV2H4N5</accession>
<gene>
    <name evidence="1" type="ORF">ABID21_001486</name>
</gene>
<dbReference type="Gene3D" id="3.40.50.2000">
    <property type="entry name" value="Glycogen Phosphorylase B"/>
    <property type="match status" value="2"/>
</dbReference>